<feature type="compositionally biased region" description="Pro residues" evidence="1">
    <location>
        <begin position="81"/>
        <end position="95"/>
    </location>
</feature>
<keyword evidence="3" id="KW-1185">Reference proteome</keyword>
<feature type="compositionally biased region" description="Basic residues" evidence="1">
    <location>
        <begin position="20"/>
        <end position="35"/>
    </location>
</feature>
<organism evidence="2 3">
    <name type="scientific">Streptomyces avidinii</name>
    <dbReference type="NCBI Taxonomy" id="1895"/>
    <lineage>
        <taxon>Bacteria</taxon>
        <taxon>Bacillati</taxon>
        <taxon>Actinomycetota</taxon>
        <taxon>Actinomycetes</taxon>
        <taxon>Kitasatosporales</taxon>
        <taxon>Streptomycetaceae</taxon>
        <taxon>Streptomyces</taxon>
    </lineage>
</organism>
<gene>
    <name evidence="2" type="ORF">J2Z77_007395</name>
</gene>
<feature type="compositionally biased region" description="Basic and acidic residues" evidence="1">
    <location>
        <begin position="61"/>
        <end position="72"/>
    </location>
</feature>
<evidence type="ECO:0000256" key="1">
    <source>
        <dbReference type="SAM" id="MobiDB-lite"/>
    </source>
</evidence>
<accession>A0ABS4LHV1</accession>
<feature type="region of interest" description="Disordered" evidence="1">
    <location>
        <begin position="1"/>
        <end position="261"/>
    </location>
</feature>
<dbReference type="Proteomes" id="UP001519310">
    <property type="component" value="Unassembled WGS sequence"/>
</dbReference>
<protein>
    <submittedName>
        <fullName evidence="2">Uncharacterized protein</fullName>
    </submittedName>
</protein>
<reference evidence="2 3" key="1">
    <citation type="submission" date="2021-03" db="EMBL/GenBank/DDBJ databases">
        <title>Genomic Encyclopedia of Type Strains, Phase IV (KMG-IV): sequencing the most valuable type-strain genomes for metagenomic binning, comparative biology and taxonomic classification.</title>
        <authorList>
            <person name="Goeker M."/>
        </authorList>
    </citation>
    <scope>NUCLEOTIDE SEQUENCE [LARGE SCALE GENOMIC DNA]</scope>
    <source>
        <strain evidence="2 3">DSM 40526</strain>
    </source>
</reference>
<dbReference type="EMBL" id="JAGGLQ010000025">
    <property type="protein sequence ID" value="MBP2041535.1"/>
    <property type="molecule type" value="Genomic_DNA"/>
</dbReference>
<evidence type="ECO:0000313" key="3">
    <source>
        <dbReference type="Proteomes" id="UP001519310"/>
    </source>
</evidence>
<sequence length="261" mass="27923">MGTRGTSLRGGLGGAADRVSRRRTPPIRPRRRSKRSSGPPTLDARSRWLPTARPRGFPVDAAREHAREGRRERLGRRTSPPGIPGPDVPRGPPGRRPGGVVREGPGGAPPLGVPRDGNGSVGRRPVRWPRWGTTWRWPGQAFRRIGGVRGGRGPDSGPDTRPARYRGRGCGAAGRGMRSRTCPGACQRLRPPVNPRPQPPNAPARGPPAHPDHPLRPALSSVPRTAHHPLPTAENRGRISCPRNAAATRSPGYRAAGVDPA</sequence>
<feature type="compositionally biased region" description="Low complexity" evidence="1">
    <location>
        <begin position="128"/>
        <end position="145"/>
    </location>
</feature>
<feature type="compositionally biased region" description="Pro residues" evidence="1">
    <location>
        <begin position="192"/>
        <end position="209"/>
    </location>
</feature>
<evidence type="ECO:0000313" key="2">
    <source>
        <dbReference type="EMBL" id="MBP2041535.1"/>
    </source>
</evidence>
<name>A0ABS4LHV1_STRAV</name>
<comment type="caution">
    <text evidence="2">The sequence shown here is derived from an EMBL/GenBank/DDBJ whole genome shotgun (WGS) entry which is preliminary data.</text>
</comment>
<proteinExistence type="predicted"/>